<dbReference type="GO" id="GO:0003677">
    <property type="term" value="F:DNA binding"/>
    <property type="evidence" value="ECO:0007669"/>
    <property type="project" value="UniProtKB-KW"/>
</dbReference>
<evidence type="ECO:0000256" key="2">
    <source>
        <dbReference type="ARBA" id="ARBA00023125"/>
    </source>
</evidence>
<dbReference type="InterPro" id="IPR000792">
    <property type="entry name" value="Tscrpt_reg_LuxR_C"/>
</dbReference>
<dbReference type="InterPro" id="IPR039420">
    <property type="entry name" value="WalR-like"/>
</dbReference>
<proteinExistence type="predicted"/>
<feature type="modified residue" description="4-aspartylphosphate" evidence="3">
    <location>
        <position position="67"/>
    </location>
</feature>
<dbReference type="Proteomes" id="UP000470470">
    <property type="component" value="Unassembled WGS sequence"/>
</dbReference>
<protein>
    <submittedName>
        <fullName evidence="6">Response regulator transcription factor</fullName>
    </submittedName>
</protein>
<organism evidence="6 7">
    <name type="scientific">Goekera deserti</name>
    <dbReference type="NCBI Taxonomy" id="2497753"/>
    <lineage>
        <taxon>Bacteria</taxon>
        <taxon>Bacillati</taxon>
        <taxon>Actinomycetota</taxon>
        <taxon>Actinomycetes</taxon>
        <taxon>Geodermatophilales</taxon>
        <taxon>Geodermatophilaceae</taxon>
        <taxon>Goekera</taxon>
    </lineage>
</organism>
<dbReference type="InterPro" id="IPR058245">
    <property type="entry name" value="NreC/VraR/RcsB-like_REC"/>
</dbReference>
<comment type="caution">
    <text evidence="6">The sequence shown here is derived from an EMBL/GenBank/DDBJ whole genome shotgun (WGS) entry which is preliminary data.</text>
</comment>
<evidence type="ECO:0000313" key="6">
    <source>
        <dbReference type="EMBL" id="NEL53150.1"/>
    </source>
</evidence>
<dbReference type="GO" id="GO:0006355">
    <property type="term" value="P:regulation of DNA-templated transcription"/>
    <property type="evidence" value="ECO:0007669"/>
    <property type="project" value="InterPro"/>
</dbReference>
<dbReference type="InterPro" id="IPR001789">
    <property type="entry name" value="Sig_transdc_resp-reg_receiver"/>
</dbReference>
<dbReference type="GO" id="GO:0000160">
    <property type="term" value="P:phosphorelay signal transduction system"/>
    <property type="evidence" value="ECO:0007669"/>
    <property type="project" value="InterPro"/>
</dbReference>
<accession>A0A7K3WBG4</accession>
<dbReference type="EMBL" id="JAAGWK010000008">
    <property type="protein sequence ID" value="NEL53150.1"/>
    <property type="molecule type" value="Genomic_DNA"/>
</dbReference>
<dbReference type="CDD" id="cd06170">
    <property type="entry name" value="LuxR_C_like"/>
    <property type="match status" value="1"/>
</dbReference>
<evidence type="ECO:0000256" key="1">
    <source>
        <dbReference type="ARBA" id="ARBA00022553"/>
    </source>
</evidence>
<dbReference type="SMART" id="SM00421">
    <property type="entry name" value="HTH_LUXR"/>
    <property type="match status" value="1"/>
</dbReference>
<reference evidence="6 7" key="1">
    <citation type="submission" date="2020-02" db="EMBL/GenBank/DDBJ databases">
        <title>The whole genome sequence of CPCC 205119.</title>
        <authorList>
            <person name="Jiang Z."/>
        </authorList>
    </citation>
    <scope>NUCLEOTIDE SEQUENCE [LARGE SCALE GENOMIC DNA]</scope>
    <source>
        <strain evidence="6 7">CPCC 205119</strain>
    </source>
</reference>
<dbReference type="Pfam" id="PF00072">
    <property type="entry name" value="Response_reg"/>
    <property type="match status" value="1"/>
</dbReference>
<name>A0A7K3WBG4_9ACTN</name>
<dbReference type="PROSITE" id="PS50043">
    <property type="entry name" value="HTH_LUXR_2"/>
    <property type="match status" value="1"/>
</dbReference>
<evidence type="ECO:0000256" key="3">
    <source>
        <dbReference type="PROSITE-ProRule" id="PRU00169"/>
    </source>
</evidence>
<feature type="domain" description="HTH luxR-type" evidence="4">
    <location>
        <begin position="155"/>
        <end position="220"/>
    </location>
</feature>
<dbReference type="Pfam" id="PF00196">
    <property type="entry name" value="GerE"/>
    <property type="match status" value="1"/>
</dbReference>
<dbReference type="PRINTS" id="PR00038">
    <property type="entry name" value="HTHLUXR"/>
</dbReference>
<gene>
    <name evidence="6" type="ORF">G1H19_03870</name>
</gene>
<dbReference type="SUPFAM" id="SSF52172">
    <property type="entry name" value="CheY-like"/>
    <property type="match status" value="1"/>
</dbReference>
<evidence type="ECO:0000259" key="4">
    <source>
        <dbReference type="PROSITE" id="PS50043"/>
    </source>
</evidence>
<dbReference type="PROSITE" id="PS50110">
    <property type="entry name" value="RESPONSE_REGULATORY"/>
    <property type="match status" value="1"/>
</dbReference>
<dbReference type="Gene3D" id="3.40.50.2300">
    <property type="match status" value="1"/>
</dbReference>
<dbReference type="SMART" id="SM00448">
    <property type="entry name" value="REC"/>
    <property type="match status" value="1"/>
</dbReference>
<feature type="domain" description="Response regulatory" evidence="5">
    <location>
        <begin position="14"/>
        <end position="132"/>
    </location>
</feature>
<dbReference type="CDD" id="cd17535">
    <property type="entry name" value="REC_NarL-like"/>
    <property type="match status" value="1"/>
</dbReference>
<keyword evidence="1 3" id="KW-0597">Phosphoprotein</keyword>
<dbReference type="InterPro" id="IPR011006">
    <property type="entry name" value="CheY-like_superfamily"/>
</dbReference>
<evidence type="ECO:0000259" key="5">
    <source>
        <dbReference type="PROSITE" id="PS50110"/>
    </source>
</evidence>
<dbReference type="InterPro" id="IPR016032">
    <property type="entry name" value="Sig_transdc_resp-reg_C-effctor"/>
</dbReference>
<sequence>MREAPGPPTRPPISIVLVDDHKLFSRGLALLLPPVSEDRVRVVGTTDDASAAAALVRSTGADLALVDLHMPPPGGIRAIAAIRRAAPVARVVALSGQADEDTALEALHAGAEAFLPKTSDPELLVPPLLAVLDGWAVVPSGLLRRLLGDAAPREDRGISGRLSADERRLWRMVAAGQSTVDIATELHVSERTAKRLVAGLLRQLRVSTRTEAAALAGRVGLDRGEDGRRAAGSS</sequence>
<dbReference type="AlphaFoldDB" id="A0A7K3WBG4"/>
<evidence type="ECO:0000313" key="7">
    <source>
        <dbReference type="Proteomes" id="UP000470470"/>
    </source>
</evidence>
<dbReference type="PANTHER" id="PTHR43214">
    <property type="entry name" value="TWO-COMPONENT RESPONSE REGULATOR"/>
    <property type="match status" value="1"/>
</dbReference>
<keyword evidence="7" id="KW-1185">Reference proteome</keyword>
<keyword evidence="2" id="KW-0238">DNA-binding</keyword>
<dbReference type="SUPFAM" id="SSF46894">
    <property type="entry name" value="C-terminal effector domain of the bipartite response regulators"/>
    <property type="match status" value="1"/>
</dbReference>